<evidence type="ECO:0000313" key="2">
    <source>
        <dbReference type="Proteomes" id="UP000676336"/>
    </source>
</evidence>
<comment type="caution">
    <text evidence="1">The sequence shown here is derived from an EMBL/GenBank/DDBJ whole genome shotgun (WGS) entry which is preliminary data.</text>
</comment>
<feature type="non-terminal residue" evidence="1">
    <location>
        <position position="1"/>
    </location>
</feature>
<organism evidence="1 2">
    <name type="scientific">Rotaria magnacalcarata</name>
    <dbReference type="NCBI Taxonomy" id="392030"/>
    <lineage>
        <taxon>Eukaryota</taxon>
        <taxon>Metazoa</taxon>
        <taxon>Spiralia</taxon>
        <taxon>Gnathifera</taxon>
        <taxon>Rotifera</taxon>
        <taxon>Eurotatoria</taxon>
        <taxon>Bdelloidea</taxon>
        <taxon>Philodinida</taxon>
        <taxon>Philodinidae</taxon>
        <taxon>Rotaria</taxon>
    </lineage>
</organism>
<sequence length="50" mass="5482">SSDVFDADADLNTGFDVAAVSQSAGLYVDANPNIIRRPSCRWYSNVHTKH</sequence>
<proteinExistence type="predicted"/>
<name>A0A8S2ZF70_9BILA</name>
<dbReference type="EMBL" id="CAJOBI010111484">
    <property type="protein sequence ID" value="CAF4635043.1"/>
    <property type="molecule type" value="Genomic_DNA"/>
</dbReference>
<evidence type="ECO:0000313" key="1">
    <source>
        <dbReference type="EMBL" id="CAF4635043.1"/>
    </source>
</evidence>
<reference evidence="1" key="1">
    <citation type="submission" date="2021-02" db="EMBL/GenBank/DDBJ databases">
        <authorList>
            <person name="Nowell W R."/>
        </authorList>
    </citation>
    <scope>NUCLEOTIDE SEQUENCE</scope>
</reference>
<dbReference type="AlphaFoldDB" id="A0A8S2ZF70"/>
<gene>
    <name evidence="1" type="ORF">SMN809_LOCUS40444</name>
</gene>
<protein>
    <submittedName>
        <fullName evidence="1">Uncharacterized protein</fullName>
    </submittedName>
</protein>
<dbReference type="Proteomes" id="UP000676336">
    <property type="component" value="Unassembled WGS sequence"/>
</dbReference>
<accession>A0A8S2ZF70</accession>